<evidence type="ECO:0000259" key="5">
    <source>
        <dbReference type="PROSITE" id="PS50977"/>
    </source>
</evidence>
<protein>
    <submittedName>
        <fullName evidence="6">TetR/AcrR family transcriptional regulator</fullName>
    </submittedName>
</protein>
<dbReference type="PRINTS" id="PR00455">
    <property type="entry name" value="HTHTETR"/>
</dbReference>
<evidence type="ECO:0000256" key="1">
    <source>
        <dbReference type="ARBA" id="ARBA00023015"/>
    </source>
</evidence>
<dbReference type="InterPro" id="IPR001647">
    <property type="entry name" value="HTH_TetR"/>
</dbReference>
<dbReference type="Pfam" id="PF00440">
    <property type="entry name" value="TetR_N"/>
    <property type="match status" value="1"/>
</dbReference>
<sequence length="205" mass="22288">MSPRRTNAERTETTRAQLTRSARELFSECGYASTTIAEIAERAGLTTGALYHHWAGKEALLVDVVHDIHRELAVRIRSLGSIQDEPVTQLLRSGREFLAFCADPAVARLLLLDAPAVLGYERWRQIDEQWWLSTTIRLVERARATTAGTGLGVEGTGADAGSSRRLALALLGALTYLGHEVAMKGSPTVAGAGRTYEVLLNSLFA</sequence>
<keyword evidence="2 4" id="KW-0238">DNA-binding</keyword>
<organism evidence="6 7">
    <name type="scientific">Streptomyces mauvecolor</name>
    <dbReference type="NCBI Taxonomy" id="58345"/>
    <lineage>
        <taxon>Bacteria</taxon>
        <taxon>Bacillati</taxon>
        <taxon>Actinomycetota</taxon>
        <taxon>Actinomycetes</taxon>
        <taxon>Kitasatosporales</taxon>
        <taxon>Streptomycetaceae</taxon>
        <taxon>Streptomyces</taxon>
    </lineage>
</organism>
<dbReference type="SUPFAM" id="SSF46689">
    <property type="entry name" value="Homeodomain-like"/>
    <property type="match status" value="1"/>
</dbReference>
<keyword evidence="1" id="KW-0805">Transcription regulation</keyword>
<dbReference type="InterPro" id="IPR049484">
    <property type="entry name" value="Rv0078-like_C"/>
</dbReference>
<evidence type="ECO:0000256" key="2">
    <source>
        <dbReference type="ARBA" id="ARBA00023125"/>
    </source>
</evidence>
<name>A0ABV9UKC0_9ACTN</name>
<comment type="caution">
    <text evidence="6">The sequence shown here is derived from an EMBL/GenBank/DDBJ whole genome shotgun (WGS) entry which is preliminary data.</text>
</comment>
<dbReference type="InterPro" id="IPR009057">
    <property type="entry name" value="Homeodomain-like_sf"/>
</dbReference>
<dbReference type="Pfam" id="PF21351">
    <property type="entry name" value="TetR_C_41"/>
    <property type="match status" value="1"/>
</dbReference>
<evidence type="ECO:0000313" key="7">
    <source>
        <dbReference type="Proteomes" id="UP001595834"/>
    </source>
</evidence>
<evidence type="ECO:0000256" key="3">
    <source>
        <dbReference type="ARBA" id="ARBA00023163"/>
    </source>
</evidence>
<accession>A0ABV9UKC0</accession>
<dbReference type="Gene3D" id="1.10.357.10">
    <property type="entry name" value="Tetracycline Repressor, domain 2"/>
    <property type="match status" value="1"/>
</dbReference>
<feature type="domain" description="HTH tetR-type" evidence="5">
    <location>
        <begin position="12"/>
        <end position="72"/>
    </location>
</feature>
<dbReference type="PROSITE" id="PS01081">
    <property type="entry name" value="HTH_TETR_1"/>
    <property type="match status" value="1"/>
</dbReference>
<dbReference type="EMBL" id="JBHSIZ010000012">
    <property type="protein sequence ID" value="MFC4956993.1"/>
    <property type="molecule type" value="Genomic_DNA"/>
</dbReference>
<keyword evidence="7" id="KW-1185">Reference proteome</keyword>
<dbReference type="RefSeq" id="WP_344380833.1">
    <property type="nucleotide sequence ID" value="NZ_BAAASQ010000056.1"/>
</dbReference>
<evidence type="ECO:0000256" key="4">
    <source>
        <dbReference type="PROSITE-ProRule" id="PRU00335"/>
    </source>
</evidence>
<feature type="DNA-binding region" description="H-T-H motif" evidence="4">
    <location>
        <begin position="35"/>
        <end position="54"/>
    </location>
</feature>
<dbReference type="InterPro" id="IPR023772">
    <property type="entry name" value="DNA-bd_HTH_TetR-type_CS"/>
</dbReference>
<gene>
    <name evidence="6" type="ORF">ACFPFX_11905</name>
</gene>
<proteinExistence type="predicted"/>
<dbReference type="PANTHER" id="PTHR30055:SF234">
    <property type="entry name" value="HTH-TYPE TRANSCRIPTIONAL REGULATOR BETI"/>
    <property type="match status" value="1"/>
</dbReference>
<reference evidence="7" key="1">
    <citation type="journal article" date="2019" name="Int. J. Syst. Evol. Microbiol.">
        <title>The Global Catalogue of Microorganisms (GCM) 10K type strain sequencing project: providing services to taxonomists for standard genome sequencing and annotation.</title>
        <authorList>
            <consortium name="The Broad Institute Genomics Platform"/>
            <consortium name="The Broad Institute Genome Sequencing Center for Infectious Disease"/>
            <person name="Wu L."/>
            <person name="Ma J."/>
        </authorList>
    </citation>
    <scope>NUCLEOTIDE SEQUENCE [LARGE SCALE GENOMIC DNA]</scope>
    <source>
        <strain evidence="7">CCM 7224</strain>
    </source>
</reference>
<dbReference type="PROSITE" id="PS50977">
    <property type="entry name" value="HTH_TETR_2"/>
    <property type="match status" value="1"/>
</dbReference>
<keyword evidence="3" id="KW-0804">Transcription</keyword>
<dbReference type="Proteomes" id="UP001595834">
    <property type="component" value="Unassembled WGS sequence"/>
</dbReference>
<dbReference type="InterPro" id="IPR050109">
    <property type="entry name" value="HTH-type_TetR-like_transc_reg"/>
</dbReference>
<dbReference type="PANTHER" id="PTHR30055">
    <property type="entry name" value="HTH-TYPE TRANSCRIPTIONAL REGULATOR RUTR"/>
    <property type="match status" value="1"/>
</dbReference>
<evidence type="ECO:0000313" key="6">
    <source>
        <dbReference type="EMBL" id="MFC4956993.1"/>
    </source>
</evidence>